<evidence type="ECO:0000256" key="2">
    <source>
        <dbReference type="SAM" id="MobiDB-lite"/>
    </source>
</evidence>
<feature type="compositionally biased region" description="Pro residues" evidence="2">
    <location>
        <begin position="524"/>
        <end position="536"/>
    </location>
</feature>
<feature type="compositionally biased region" description="Polar residues" evidence="2">
    <location>
        <begin position="315"/>
        <end position="326"/>
    </location>
</feature>
<feature type="region of interest" description="Disordered" evidence="2">
    <location>
        <begin position="1"/>
        <end position="84"/>
    </location>
</feature>
<protein>
    <submittedName>
        <fullName evidence="3">Uncharacterized protein</fullName>
    </submittedName>
</protein>
<accession>A0A150G4I7</accession>
<evidence type="ECO:0000313" key="3">
    <source>
        <dbReference type="EMBL" id="KXZ44693.1"/>
    </source>
</evidence>
<name>A0A150G4I7_GONPE</name>
<dbReference type="AlphaFoldDB" id="A0A150G4I7"/>
<evidence type="ECO:0000256" key="1">
    <source>
        <dbReference type="SAM" id="Coils"/>
    </source>
</evidence>
<feature type="compositionally biased region" description="Basic and acidic residues" evidence="2">
    <location>
        <begin position="1"/>
        <end position="18"/>
    </location>
</feature>
<keyword evidence="1" id="KW-0175">Coiled coil</keyword>
<feature type="region of interest" description="Disordered" evidence="2">
    <location>
        <begin position="421"/>
        <end position="450"/>
    </location>
</feature>
<dbReference type="Proteomes" id="UP000075714">
    <property type="component" value="Unassembled WGS sequence"/>
</dbReference>
<feature type="region of interest" description="Disordered" evidence="2">
    <location>
        <begin position="218"/>
        <end position="276"/>
    </location>
</feature>
<organism evidence="3 4">
    <name type="scientific">Gonium pectorale</name>
    <name type="common">Green alga</name>
    <dbReference type="NCBI Taxonomy" id="33097"/>
    <lineage>
        <taxon>Eukaryota</taxon>
        <taxon>Viridiplantae</taxon>
        <taxon>Chlorophyta</taxon>
        <taxon>core chlorophytes</taxon>
        <taxon>Chlorophyceae</taxon>
        <taxon>CS clade</taxon>
        <taxon>Chlamydomonadales</taxon>
        <taxon>Volvocaceae</taxon>
        <taxon>Gonium</taxon>
    </lineage>
</organism>
<proteinExistence type="predicted"/>
<feature type="region of interest" description="Disordered" evidence="2">
    <location>
        <begin position="521"/>
        <end position="540"/>
    </location>
</feature>
<dbReference type="OrthoDB" id="542414at2759"/>
<evidence type="ECO:0000313" key="4">
    <source>
        <dbReference type="Proteomes" id="UP000075714"/>
    </source>
</evidence>
<sequence length="663" mass="69744">MDRKKRKVERSAGQEAERPGQPLQQVNNNRPAGGRRDTAAAIGAADDTGKEQQQPKLAKPKKSKNGRPSSQEGGTTPVKPFAPLAMPRLDEIGRRERTAVIDLQRQLSELRALYDELKATKIQELEKVLAEQVEYTEEQVRHVEHRAQLWQAAAEHAEQKAKVAGSKEMADQVAALKAQISQLQQEKGDLLLLLAQRERELVDSQQELHDMRAALMRERDGSGDCEEAEGDGEAELPPYDDFDADGDEAGAGGAGSDGDVAEQEAQPAGGRAVGLQFPTPSPGVGVQFPTPGMQLLATQLGAARAAGFEVADTTPTAADGQQQAKENAQLAGAKARRSTGSPIDGICSFGQRNATAANLAADMSFAHGMGAPEAFPLVPRQQKGKDARPSAAAMVAAAAAKALPSSPTAALQNRTQVPLATAGSGALHSPGAWGPGSAANPSPSRKAPVLDSPGAAAAAAAAGVINSGSILSNQDSCTISGLVARAQAQIQLIEQRAAAASARSQEQVLCDLQAAAAALGTVPGPSPAQQPPPSSSPSPRTAKLLMLERMLDWHVQALSLKPEVCRLTHRSCGLSFELREADLDDEEALAEMLDEEQAQAGEGGSAGEGPRCYVYNLLEEGQVADKLHPYLKESFVIPASQRRGLLEQLNQCIKVAQAAPRQP</sequence>
<comment type="caution">
    <text evidence="3">The sequence shown here is derived from an EMBL/GenBank/DDBJ whole genome shotgun (WGS) entry which is preliminary data.</text>
</comment>
<feature type="compositionally biased region" description="Acidic residues" evidence="2">
    <location>
        <begin position="223"/>
        <end position="248"/>
    </location>
</feature>
<dbReference type="EMBL" id="LSYV01000064">
    <property type="protein sequence ID" value="KXZ44693.1"/>
    <property type="molecule type" value="Genomic_DNA"/>
</dbReference>
<feature type="region of interest" description="Disordered" evidence="2">
    <location>
        <begin position="315"/>
        <end position="341"/>
    </location>
</feature>
<gene>
    <name evidence="3" type="ORF">GPECTOR_63g21</name>
</gene>
<feature type="coiled-coil region" evidence="1">
    <location>
        <begin position="100"/>
        <end position="127"/>
    </location>
</feature>
<keyword evidence="4" id="KW-1185">Reference proteome</keyword>
<reference evidence="4" key="1">
    <citation type="journal article" date="2016" name="Nat. Commun.">
        <title>The Gonium pectorale genome demonstrates co-option of cell cycle regulation during the evolution of multicellularity.</title>
        <authorList>
            <person name="Hanschen E.R."/>
            <person name="Marriage T.N."/>
            <person name="Ferris P.J."/>
            <person name="Hamaji T."/>
            <person name="Toyoda A."/>
            <person name="Fujiyama A."/>
            <person name="Neme R."/>
            <person name="Noguchi H."/>
            <person name="Minakuchi Y."/>
            <person name="Suzuki M."/>
            <person name="Kawai-Toyooka H."/>
            <person name="Smith D.R."/>
            <person name="Sparks H."/>
            <person name="Anderson J."/>
            <person name="Bakaric R."/>
            <person name="Luria V."/>
            <person name="Karger A."/>
            <person name="Kirschner M.W."/>
            <person name="Durand P.M."/>
            <person name="Michod R.E."/>
            <person name="Nozaki H."/>
            <person name="Olson B.J."/>
        </authorList>
    </citation>
    <scope>NUCLEOTIDE SEQUENCE [LARGE SCALE GENOMIC DNA]</scope>
    <source>
        <strain evidence="4">NIES-2863</strain>
    </source>
</reference>
<feature type="coiled-coil region" evidence="1">
    <location>
        <begin position="166"/>
        <end position="214"/>
    </location>
</feature>